<proteinExistence type="predicted"/>
<dbReference type="GO" id="GO:0008176">
    <property type="term" value="F:tRNA (guanine(46)-N7)-methyltransferase activity"/>
    <property type="evidence" value="ECO:0007669"/>
    <property type="project" value="UniProtKB-EC"/>
</dbReference>
<dbReference type="STRING" id="375574.GCA_001418035_00140"/>
<dbReference type="Proteomes" id="UP000243535">
    <property type="component" value="Unassembled WGS sequence"/>
</dbReference>
<dbReference type="EC" id="2.1.1.33" evidence="3"/>
<evidence type="ECO:0000313" key="8">
    <source>
        <dbReference type="EMBL" id="CUA81498.1"/>
    </source>
</evidence>
<dbReference type="SUPFAM" id="SSF53335">
    <property type="entry name" value="S-adenosyl-L-methionine-dependent methyltransferases"/>
    <property type="match status" value="1"/>
</dbReference>
<dbReference type="AlphaFoldDB" id="A0A0K6GSG7"/>
<keyword evidence="9" id="KW-1185">Reference proteome</keyword>
<comment type="catalytic activity">
    <reaction evidence="1">
        <text>guanosine(46) in tRNA + S-adenosyl-L-methionine = N(7)-methylguanosine(46) in tRNA + S-adenosyl-L-homocysteine</text>
        <dbReference type="Rhea" id="RHEA:42708"/>
        <dbReference type="Rhea" id="RHEA-COMP:10188"/>
        <dbReference type="Rhea" id="RHEA-COMP:10189"/>
        <dbReference type="ChEBI" id="CHEBI:57856"/>
        <dbReference type="ChEBI" id="CHEBI:59789"/>
        <dbReference type="ChEBI" id="CHEBI:74269"/>
        <dbReference type="ChEBI" id="CHEBI:74480"/>
        <dbReference type="EC" id="2.1.1.33"/>
    </reaction>
</comment>
<dbReference type="PROSITE" id="PS51625">
    <property type="entry name" value="SAM_MT_TRMB"/>
    <property type="match status" value="1"/>
</dbReference>
<evidence type="ECO:0000313" key="9">
    <source>
        <dbReference type="Proteomes" id="UP000243535"/>
    </source>
</evidence>
<organism evidence="8 9">
    <name type="scientific">Gulbenkiania indica</name>
    <dbReference type="NCBI Taxonomy" id="375574"/>
    <lineage>
        <taxon>Bacteria</taxon>
        <taxon>Pseudomonadati</taxon>
        <taxon>Pseudomonadota</taxon>
        <taxon>Betaproteobacteria</taxon>
        <taxon>Neisseriales</taxon>
        <taxon>Chromobacteriaceae</taxon>
        <taxon>Gulbenkiania</taxon>
    </lineage>
</organism>
<reference evidence="9" key="1">
    <citation type="submission" date="2015-08" db="EMBL/GenBank/DDBJ databases">
        <authorList>
            <person name="Varghese N."/>
        </authorList>
    </citation>
    <scope>NUCLEOTIDE SEQUENCE [LARGE SCALE GENOMIC DNA]</scope>
    <source>
        <strain evidence="9">DSM 17901</strain>
    </source>
</reference>
<accession>A0A0K6GSG7</accession>
<dbReference type="PANTHER" id="PTHR23417:SF14">
    <property type="entry name" value="PENTACOTRIPEPTIDE-REPEAT REGION OF PRORP DOMAIN-CONTAINING PROTEIN"/>
    <property type="match status" value="1"/>
</dbReference>
<dbReference type="CDD" id="cd02440">
    <property type="entry name" value="AdoMet_MTases"/>
    <property type="match status" value="1"/>
</dbReference>
<gene>
    <name evidence="8" type="ORF">Ga0061063_0340</name>
</gene>
<protein>
    <recommendedName>
        <fullName evidence="3">tRNA (guanine(46)-N(7))-methyltransferase</fullName>
        <ecNumber evidence="3">2.1.1.33</ecNumber>
    </recommendedName>
</protein>
<comment type="function">
    <text evidence="2">Catalyzes the formation of N(7)-methylguanine at position 46 (m7G46) in tRNA.</text>
</comment>
<dbReference type="InterPro" id="IPR029063">
    <property type="entry name" value="SAM-dependent_MTases_sf"/>
</dbReference>
<dbReference type="Gene3D" id="3.40.50.150">
    <property type="entry name" value="Vaccinia Virus protein VP39"/>
    <property type="match status" value="1"/>
</dbReference>
<evidence type="ECO:0000256" key="6">
    <source>
        <dbReference type="ARBA" id="ARBA00022691"/>
    </source>
</evidence>
<evidence type="ECO:0000256" key="2">
    <source>
        <dbReference type="ARBA" id="ARBA00003015"/>
    </source>
</evidence>
<dbReference type="OrthoDB" id="9809889at2"/>
<keyword evidence="6" id="KW-0949">S-adenosyl-L-methionine</keyword>
<keyword evidence="7" id="KW-0819">tRNA processing</keyword>
<keyword evidence="5" id="KW-0808">Transferase</keyword>
<dbReference type="EMBL" id="CYHA01000001">
    <property type="protein sequence ID" value="CUA81498.1"/>
    <property type="molecule type" value="Genomic_DNA"/>
</dbReference>
<evidence type="ECO:0000256" key="1">
    <source>
        <dbReference type="ARBA" id="ARBA00000142"/>
    </source>
</evidence>
<dbReference type="RefSeq" id="WP_055433110.1">
    <property type="nucleotide sequence ID" value="NZ_CYHA01000001.1"/>
</dbReference>
<dbReference type="GO" id="GO:0043527">
    <property type="term" value="C:tRNA methyltransferase complex"/>
    <property type="evidence" value="ECO:0007669"/>
    <property type="project" value="TreeGrafter"/>
</dbReference>
<dbReference type="PANTHER" id="PTHR23417">
    <property type="entry name" value="3-DEOXY-D-MANNO-OCTULOSONIC-ACID TRANSFERASE/TRNA GUANINE-N 7 - -METHYLTRANSFERASE"/>
    <property type="match status" value="1"/>
</dbReference>
<keyword evidence="4 8" id="KW-0489">Methyltransferase</keyword>
<name>A0A0K6GSG7_9NEIS</name>
<dbReference type="InterPro" id="IPR003358">
    <property type="entry name" value="tRNA_(Gua-N-7)_MeTrfase_Trmb"/>
</dbReference>
<evidence type="ECO:0000256" key="4">
    <source>
        <dbReference type="ARBA" id="ARBA00022603"/>
    </source>
</evidence>
<evidence type="ECO:0000256" key="3">
    <source>
        <dbReference type="ARBA" id="ARBA00011977"/>
    </source>
</evidence>
<sequence>MHANSRFVTSNQTGPHEHLPVLLARHRAHPFRKPFADHNIAAWREARAAWQGRAPLVLDTGCGVGASTLQLAAARPDAFVIGVDQSLDRLARGKPQPLPDNCILVRADLVDFWRLMLEDGTRLAEHWLLYPNPWPKARHLQRRWHGHPVFPLLPHLGGVMELRTNWALYAEEHALALSLLIGRTLRPERWHPQTCLTPFEQKYRDSGHALWRVRADLAGA</sequence>
<evidence type="ECO:0000256" key="7">
    <source>
        <dbReference type="ARBA" id="ARBA00022694"/>
    </source>
</evidence>
<evidence type="ECO:0000256" key="5">
    <source>
        <dbReference type="ARBA" id="ARBA00022679"/>
    </source>
</evidence>
<dbReference type="Pfam" id="PF02390">
    <property type="entry name" value="Methyltransf_4"/>
    <property type="match status" value="1"/>
</dbReference>